<name>A0A7J0G8X6_9ERIC</name>
<feature type="compositionally biased region" description="Low complexity" evidence="1">
    <location>
        <begin position="425"/>
        <end position="435"/>
    </location>
</feature>
<keyword evidence="3" id="KW-1185">Reference proteome</keyword>
<feature type="compositionally biased region" description="Basic and acidic residues" evidence="1">
    <location>
        <begin position="414"/>
        <end position="424"/>
    </location>
</feature>
<dbReference type="OrthoDB" id="21449at2759"/>
<reference evidence="2 3" key="1">
    <citation type="submission" date="2019-07" db="EMBL/GenBank/DDBJ databases">
        <title>De Novo Assembly of kiwifruit Actinidia rufa.</title>
        <authorList>
            <person name="Sugita-Konishi S."/>
            <person name="Sato K."/>
            <person name="Mori E."/>
            <person name="Abe Y."/>
            <person name="Kisaki G."/>
            <person name="Hamano K."/>
            <person name="Suezawa K."/>
            <person name="Otani M."/>
            <person name="Fukuda T."/>
            <person name="Manabe T."/>
            <person name="Gomi K."/>
            <person name="Tabuchi M."/>
            <person name="Akimitsu K."/>
            <person name="Kataoka I."/>
        </authorList>
    </citation>
    <scope>NUCLEOTIDE SEQUENCE [LARGE SCALE GENOMIC DNA]</scope>
    <source>
        <strain evidence="3">cv. Fuchu</strain>
    </source>
</reference>
<feature type="region of interest" description="Disordered" evidence="1">
    <location>
        <begin position="1"/>
        <end position="50"/>
    </location>
</feature>
<dbReference type="PANTHER" id="PTHR46136">
    <property type="entry name" value="TRANSCRIPTION FACTOR GTE8"/>
    <property type="match status" value="1"/>
</dbReference>
<dbReference type="EMBL" id="BJWL01000019">
    <property type="protein sequence ID" value="GFZ07158.1"/>
    <property type="molecule type" value="Genomic_DNA"/>
</dbReference>
<evidence type="ECO:0000313" key="3">
    <source>
        <dbReference type="Proteomes" id="UP000585474"/>
    </source>
</evidence>
<feature type="compositionally biased region" description="Basic and acidic residues" evidence="1">
    <location>
        <begin position="238"/>
        <end position="255"/>
    </location>
</feature>
<feature type="region of interest" description="Disordered" evidence="1">
    <location>
        <begin position="309"/>
        <end position="335"/>
    </location>
</feature>
<feature type="region of interest" description="Disordered" evidence="1">
    <location>
        <begin position="414"/>
        <end position="443"/>
    </location>
</feature>
<dbReference type="InterPro" id="IPR052442">
    <property type="entry name" value="Env_Response_Regulator"/>
</dbReference>
<proteinExistence type="predicted"/>
<comment type="caution">
    <text evidence="2">The sequence shown here is derived from an EMBL/GenBank/DDBJ whole genome shotgun (WGS) entry which is preliminary data.</text>
</comment>
<gene>
    <name evidence="2" type="ORF">Acr_19g0000950</name>
</gene>
<evidence type="ECO:0000256" key="1">
    <source>
        <dbReference type="SAM" id="MobiDB-lite"/>
    </source>
</evidence>
<sequence length="512" mass="56771">MNNKRGRDVLDSKNKKSETNKSQKSAIPSSGERKLYAADNLKVKSSAMGTKKRGLESVEECRKEKIRKMDPSATQQCYKELDDLFDTRWRSLEAKWNRGCTIVEPRCMPRGSAKNTRTLSLNGDRASSVRVGLLPKTLTSAKESQKFWNWGRTNVGQRRTSAEEMQKLREQILEVSRGKISQQLQGLLKKLGFNCVREENIEVDIDAFAEETLTELKGIIGSFIGARAAKTTYGVQQSERKMNHKRGADSGHRSISDSAANINTPLNLVTSKCGSCGSIRCQCSLQRDYAKSSSSGLCSERSLGRAHLDTSRKDYDGKGRSSSQMSKSDLDSDGSASALAQERNCSLNEPASGEDCTLLVDVQLSPKMALRAAKLKSRYAKIILKANTFLAHVAAVQGDKADLVLLEKEKESLKRQQREEKFETEAAQTRAAEASSRTELKKQREQERKAARLALEQMERTVEIDDNLVSLKDLNDMPWGSWSDIDPAVVLGPVGGIHVGSVLQRPGLFFEG</sequence>
<feature type="compositionally biased region" description="Basic and acidic residues" evidence="1">
    <location>
        <begin position="1"/>
        <end position="21"/>
    </location>
</feature>
<accession>A0A7J0G8X6</accession>
<feature type="region of interest" description="Disordered" evidence="1">
    <location>
        <begin position="236"/>
        <end position="258"/>
    </location>
</feature>
<dbReference type="AlphaFoldDB" id="A0A7J0G8X6"/>
<dbReference type="Proteomes" id="UP000585474">
    <property type="component" value="Unassembled WGS sequence"/>
</dbReference>
<organism evidence="2 3">
    <name type="scientific">Actinidia rufa</name>
    <dbReference type="NCBI Taxonomy" id="165716"/>
    <lineage>
        <taxon>Eukaryota</taxon>
        <taxon>Viridiplantae</taxon>
        <taxon>Streptophyta</taxon>
        <taxon>Embryophyta</taxon>
        <taxon>Tracheophyta</taxon>
        <taxon>Spermatophyta</taxon>
        <taxon>Magnoliopsida</taxon>
        <taxon>eudicotyledons</taxon>
        <taxon>Gunneridae</taxon>
        <taxon>Pentapetalae</taxon>
        <taxon>asterids</taxon>
        <taxon>Ericales</taxon>
        <taxon>Actinidiaceae</taxon>
        <taxon>Actinidia</taxon>
    </lineage>
</organism>
<feature type="compositionally biased region" description="Low complexity" evidence="1">
    <location>
        <begin position="321"/>
        <end position="335"/>
    </location>
</feature>
<protein>
    <submittedName>
        <fullName evidence="2">Uncharacterized protein</fullName>
    </submittedName>
</protein>
<evidence type="ECO:0000313" key="2">
    <source>
        <dbReference type="EMBL" id="GFZ07158.1"/>
    </source>
</evidence>
<feature type="compositionally biased region" description="Basic and acidic residues" evidence="1">
    <location>
        <begin position="309"/>
        <end position="319"/>
    </location>
</feature>
<dbReference type="PANTHER" id="PTHR46136:SF19">
    <property type="entry name" value="TRANSCRIPTION FACTOR GTE12"/>
    <property type="match status" value="1"/>
</dbReference>